<evidence type="ECO:0000256" key="3">
    <source>
        <dbReference type="ARBA" id="ARBA00022692"/>
    </source>
</evidence>
<feature type="transmembrane region" description="Helical" evidence="11">
    <location>
        <begin position="214"/>
        <end position="237"/>
    </location>
</feature>
<dbReference type="HOGENOM" id="CLU_642897_0_0_1"/>
<feature type="domain" description="G-protein coupled receptors family 1 profile" evidence="12">
    <location>
        <begin position="109"/>
        <end position="364"/>
    </location>
</feature>
<dbReference type="STRING" id="283909.R7U4C1"/>
<feature type="transmembrane region" description="Helical" evidence="11">
    <location>
        <begin position="308"/>
        <end position="332"/>
    </location>
</feature>
<evidence type="ECO:0000256" key="6">
    <source>
        <dbReference type="ARBA" id="ARBA00023136"/>
    </source>
</evidence>
<evidence type="ECO:0000313" key="15">
    <source>
        <dbReference type="Proteomes" id="UP000014760"/>
    </source>
</evidence>
<evidence type="ECO:0000313" key="13">
    <source>
        <dbReference type="EMBL" id="ELT98020.1"/>
    </source>
</evidence>
<dbReference type="OrthoDB" id="9863803at2759"/>
<dbReference type="Gene3D" id="1.20.1070.10">
    <property type="entry name" value="Rhodopsin 7-helix transmembrane proteins"/>
    <property type="match status" value="1"/>
</dbReference>
<evidence type="ECO:0000256" key="2">
    <source>
        <dbReference type="ARBA" id="ARBA00022475"/>
    </source>
</evidence>
<evidence type="ECO:0000256" key="11">
    <source>
        <dbReference type="SAM" id="Phobius"/>
    </source>
</evidence>
<sequence>MGTSILNQHATYPTVFYASDVDACNMPSNCQIARHGLPSETSEDCVVTGNRHPSQPPPSEKKVEYERCPPNKESIEPLHDNVCHPPRRQLCSATEYHPAVPAGCVTIVINPITLMAMSKQKILSKSAINLFIGSLCCSDFLLGMSVFFCQLPQLLDLDAAAVRPEAATLSCASSIIFLVAFLASNVNVFLIGVDRACATLEPFSYKTRMTIRRAIVALCIGWITSFLIIIIPFAIIFQQNGCTRILPYPYEPLPESYIQYFTTPMCVVGLATNVVLYAVIIIAFYKVSKKVQPTSHSEMRNQRMTRMVTILIGVLLIGNIPIITVATMPATIGAQSGYAMSYQMYYDLVILVVLITTSCNNFIYVWQLPDFDIAFKRLFSCKNNRANNTRNLGRKQKFRGNERVELKPKEDSKNAVVTRNDADEVSA</sequence>
<feature type="transmembrane region" description="Helical" evidence="11">
    <location>
        <begin position="344"/>
        <end position="366"/>
    </location>
</feature>
<evidence type="ECO:0000256" key="9">
    <source>
        <dbReference type="ARBA" id="ARBA00023224"/>
    </source>
</evidence>
<dbReference type="EnsemblMetazoa" id="CapteT204566">
    <property type="protein sequence ID" value="CapteP204566"/>
    <property type="gene ID" value="CapteG204566"/>
</dbReference>
<dbReference type="GO" id="GO:0005886">
    <property type="term" value="C:plasma membrane"/>
    <property type="evidence" value="ECO:0007669"/>
    <property type="project" value="UniProtKB-SubCell"/>
</dbReference>
<keyword evidence="7" id="KW-0675">Receptor</keyword>
<dbReference type="InterPro" id="IPR000276">
    <property type="entry name" value="GPCR_Rhodpsn"/>
</dbReference>
<comment type="subcellular location">
    <subcellularLocation>
        <location evidence="1">Cell membrane</location>
        <topology evidence="1">Multi-pass membrane protein</topology>
    </subcellularLocation>
</comment>
<feature type="transmembrane region" description="Helical" evidence="11">
    <location>
        <begin position="257"/>
        <end position="287"/>
    </location>
</feature>
<keyword evidence="8" id="KW-0325">Glycoprotein</keyword>
<evidence type="ECO:0000259" key="12">
    <source>
        <dbReference type="PROSITE" id="PS50262"/>
    </source>
</evidence>
<feature type="region of interest" description="Disordered" evidence="10">
    <location>
        <begin position="43"/>
        <end position="64"/>
    </location>
</feature>
<keyword evidence="4 11" id="KW-1133">Transmembrane helix</keyword>
<dbReference type="SUPFAM" id="SSF81321">
    <property type="entry name" value="Family A G protein-coupled receptor-like"/>
    <property type="match status" value="1"/>
</dbReference>
<keyword evidence="9" id="KW-0807">Transducer</keyword>
<keyword evidence="6 11" id="KW-0472">Membrane</keyword>
<reference evidence="15" key="1">
    <citation type="submission" date="2012-12" db="EMBL/GenBank/DDBJ databases">
        <authorList>
            <person name="Hellsten U."/>
            <person name="Grimwood J."/>
            <person name="Chapman J.A."/>
            <person name="Shapiro H."/>
            <person name="Aerts A."/>
            <person name="Otillar R.P."/>
            <person name="Terry A.Y."/>
            <person name="Boore J.L."/>
            <person name="Simakov O."/>
            <person name="Marletaz F."/>
            <person name="Cho S.-J."/>
            <person name="Edsinger-Gonzales E."/>
            <person name="Havlak P."/>
            <person name="Kuo D.-H."/>
            <person name="Larsson T."/>
            <person name="Lv J."/>
            <person name="Arendt D."/>
            <person name="Savage R."/>
            <person name="Osoegawa K."/>
            <person name="de Jong P."/>
            <person name="Lindberg D.R."/>
            <person name="Seaver E.C."/>
            <person name="Weisblat D.A."/>
            <person name="Putnam N.H."/>
            <person name="Grigoriev I.V."/>
            <person name="Rokhsar D.S."/>
        </authorList>
    </citation>
    <scope>NUCLEOTIDE SEQUENCE</scope>
    <source>
        <strain evidence="15">I ESC-2004</strain>
    </source>
</reference>
<dbReference type="AlphaFoldDB" id="R7U4C1"/>
<evidence type="ECO:0000256" key="7">
    <source>
        <dbReference type="ARBA" id="ARBA00023170"/>
    </source>
</evidence>
<dbReference type="InterPro" id="IPR017452">
    <property type="entry name" value="GPCR_Rhodpsn_7TM"/>
</dbReference>
<feature type="compositionally biased region" description="Basic and acidic residues" evidence="10">
    <location>
        <begin position="401"/>
        <end position="413"/>
    </location>
</feature>
<evidence type="ECO:0000256" key="5">
    <source>
        <dbReference type="ARBA" id="ARBA00023040"/>
    </source>
</evidence>
<dbReference type="PROSITE" id="PS50262">
    <property type="entry name" value="G_PROTEIN_RECEP_F1_2"/>
    <property type="match status" value="1"/>
</dbReference>
<dbReference type="EMBL" id="AMQN01010648">
    <property type="status" value="NOT_ANNOTATED_CDS"/>
    <property type="molecule type" value="Genomic_DNA"/>
</dbReference>
<reference evidence="14" key="3">
    <citation type="submission" date="2015-06" db="UniProtKB">
        <authorList>
            <consortium name="EnsemblMetazoa"/>
        </authorList>
    </citation>
    <scope>IDENTIFICATION</scope>
</reference>
<dbReference type="GO" id="GO:0004930">
    <property type="term" value="F:G protein-coupled receptor activity"/>
    <property type="evidence" value="ECO:0007669"/>
    <property type="project" value="UniProtKB-KW"/>
</dbReference>
<keyword evidence="2" id="KW-1003">Cell membrane</keyword>
<evidence type="ECO:0000256" key="4">
    <source>
        <dbReference type="ARBA" id="ARBA00022989"/>
    </source>
</evidence>
<evidence type="ECO:0000256" key="8">
    <source>
        <dbReference type="ARBA" id="ARBA00023180"/>
    </source>
</evidence>
<evidence type="ECO:0000313" key="14">
    <source>
        <dbReference type="EnsemblMetazoa" id="CapteP204566"/>
    </source>
</evidence>
<dbReference type="Pfam" id="PF00001">
    <property type="entry name" value="7tm_1"/>
    <property type="match status" value="1"/>
</dbReference>
<evidence type="ECO:0000256" key="10">
    <source>
        <dbReference type="SAM" id="MobiDB-lite"/>
    </source>
</evidence>
<feature type="transmembrane region" description="Helical" evidence="11">
    <location>
        <begin position="167"/>
        <end position="193"/>
    </location>
</feature>
<name>R7U4C1_CAPTE</name>
<feature type="region of interest" description="Disordered" evidence="10">
    <location>
        <begin position="401"/>
        <end position="427"/>
    </location>
</feature>
<keyword evidence="5" id="KW-0297">G-protein coupled receptor</keyword>
<dbReference type="CDD" id="cd00637">
    <property type="entry name" value="7tm_classA_rhodopsin-like"/>
    <property type="match status" value="1"/>
</dbReference>
<dbReference type="PANTHER" id="PTHR24246">
    <property type="entry name" value="OLFACTORY RECEPTOR AND ADENOSINE RECEPTOR"/>
    <property type="match status" value="1"/>
</dbReference>
<dbReference type="EMBL" id="KB308311">
    <property type="protein sequence ID" value="ELT98020.1"/>
    <property type="molecule type" value="Genomic_DNA"/>
</dbReference>
<organism evidence="13">
    <name type="scientific">Capitella teleta</name>
    <name type="common">Polychaete worm</name>
    <dbReference type="NCBI Taxonomy" id="283909"/>
    <lineage>
        <taxon>Eukaryota</taxon>
        <taxon>Metazoa</taxon>
        <taxon>Spiralia</taxon>
        <taxon>Lophotrochozoa</taxon>
        <taxon>Annelida</taxon>
        <taxon>Polychaeta</taxon>
        <taxon>Sedentaria</taxon>
        <taxon>Scolecida</taxon>
        <taxon>Capitellidae</taxon>
        <taxon>Capitella</taxon>
    </lineage>
</organism>
<gene>
    <name evidence="13" type="ORF">CAPTEDRAFT_204566</name>
</gene>
<protein>
    <recommendedName>
        <fullName evidence="12">G-protein coupled receptors family 1 profile domain-containing protein</fullName>
    </recommendedName>
</protein>
<keyword evidence="15" id="KW-1185">Reference proteome</keyword>
<reference evidence="13 15" key="2">
    <citation type="journal article" date="2013" name="Nature">
        <title>Insights into bilaterian evolution from three spiralian genomes.</title>
        <authorList>
            <person name="Simakov O."/>
            <person name="Marletaz F."/>
            <person name="Cho S.J."/>
            <person name="Edsinger-Gonzales E."/>
            <person name="Havlak P."/>
            <person name="Hellsten U."/>
            <person name="Kuo D.H."/>
            <person name="Larsson T."/>
            <person name="Lv J."/>
            <person name="Arendt D."/>
            <person name="Savage R."/>
            <person name="Osoegawa K."/>
            <person name="de Jong P."/>
            <person name="Grimwood J."/>
            <person name="Chapman J.A."/>
            <person name="Shapiro H."/>
            <person name="Aerts A."/>
            <person name="Otillar R.P."/>
            <person name="Terry A.Y."/>
            <person name="Boore J.L."/>
            <person name="Grigoriev I.V."/>
            <person name="Lindberg D.R."/>
            <person name="Seaver E.C."/>
            <person name="Weisblat D.A."/>
            <person name="Putnam N.H."/>
            <person name="Rokhsar D.S."/>
        </authorList>
    </citation>
    <scope>NUCLEOTIDE SEQUENCE</scope>
    <source>
        <strain evidence="13 15">I ESC-2004</strain>
    </source>
</reference>
<keyword evidence="3 11" id="KW-0812">Transmembrane</keyword>
<dbReference type="Proteomes" id="UP000014760">
    <property type="component" value="Unassembled WGS sequence"/>
</dbReference>
<accession>R7U4C1</accession>
<evidence type="ECO:0000256" key="1">
    <source>
        <dbReference type="ARBA" id="ARBA00004651"/>
    </source>
</evidence>
<dbReference type="PANTHER" id="PTHR24246:SF27">
    <property type="entry name" value="ADENOSINE RECEPTOR, ISOFORM A"/>
    <property type="match status" value="1"/>
</dbReference>
<feature type="transmembrane region" description="Helical" evidence="11">
    <location>
        <begin position="127"/>
        <end position="147"/>
    </location>
</feature>
<proteinExistence type="predicted"/>